<dbReference type="InterPro" id="IPR001647">
    <property type="entry name" value="HTH_TetR"/>
</dbReference>
<dbReference type="Pfam" id="PF00440">
    <property type="entry name" value="TetR_N"/>
    <property type="match status" value="1"/>
</dbReference>
<evidence type="ECO:0000313" key="5">
    <source>
        <dbReference type="Proteomes" id="UP001240984"/>
    </source>
</evidence>
<keyword evidence="5" id="KW-1185">Reference proteome</keyword>
<keyword evidence="1 2" id="KW-0238">DNA-binding</keyword>
<dbReference type="PANTHER" id="PTHR30055">
    <property type="entry name" value="HTH-TYPE TRANSCRIPTIONAL REGULATOR RUTR"/>
    <property type="match status" value="1"/>
</dbReference>
<dbReference type="EMBL" id="JAUSRA010000001">
    <property type="protein sequence ID" value="MDP9793121.1"/>
    <property type="molecule type" value="Genomic_DNA"/>
</dbReference>
<name>A0ABT9MNW9_9ACTN</name>
<accession>A0ABT9MNW9</accession>
<dbReference type="PROSITE" id="PS50977">
    <property type="entry name" value="HTH_TETR_2"/>
    <property type="match status" value="1"/>
</dbReference>
<dbReference type="RefSeq" id="WP_306828071.1">
    <property type="nucleotide sequence ID" value="NZ_JAUSRA010000001.1"/>
</dbReference>
<reference evidence="4 5" key="1">
    <citation type="submission" date="2023-07" db="EMBL/GenBank/DDBJ databases">
        <title>Sequencing the genomes of 1000 actinobacteria strains.</title>
        <authorList>
            <person name="Klenk H.-P."/>
        </authorList>
    </citation>
    <scope>NUCLEOTIDE SEQUENCE [LARGE SCALE GENOMIC DNA]</scope>
    <source>
        <strain evidence="4 5">DSM 44710</strain>
    </source>
</reference>
<comment type="caution">
    <text evidence="4">The sequence shown here is derived from an EMBL/GenBank/DDBJ whole genome shotgun (WGS) entry which is preliminary data.</text>
</comment>
<dbReference type="SUPFAM" id="SSF46689">
    <property type="entry name" value="Homeodomain-like"/>
    <property type="match status" value="1"/>
</dbReference>
<dbReference type="InterPro" id="IPR009057">
    <property type="entry name" value="Homeodomain-like_sf"/>
</dbReference>
<dbReference type="PRINTS" id="PR00455">
    <property type="entry name" value="HTHTETR"/>
</dbReference>
<dbReference type="PANTHER" id="PTHR30055:SF146">
    <property type="entry name" value="HTH-TYPE TRANSCRIPTIONAL DUAL REGULATOR CECR"/>
    <property type="match status" value="1"/>
</dbReference>
<sequence length="180" mass="19462">MPAAGTTIKSDERRQHVVDAAVSCFARRGFYGTTTNEIAERAGISQPYLYRLFANKQAIFAAAVMHVGGLLTETLSAAKTADSTMSPPQALRAAYTTLITDGDVLRFLMHANCATDEPVIRDAVRTCYARQVTIVRELLDGDDDAVRQWFAAGMLDNVVTVLGLAEVAEPWAATLIDALP</sequence>
<evidence type="ECO:0000259" key="3">
    <source>
        <dbReference type="PROSITE" id="PS50977"/>
    </source>
</evidence>
<dbReference type="InterPro" id="IPR050109">
    <property type="entry name" value="HTH-type_TetR-like_transc_reg"/>
</dbReference>
<organism evidence="4 5">
    <name type="scientific">Catenuloplanes nepalensis</name>
    <dbReference type="NCBI Taxonomy" id="587533"/>
    <lineage>
        <taxon>Bacteria</taxon>
        <taxon>Bacillati</taxon>
        <taxon>Actinomycetota</taxon>
        <taxon>Actinomycetes</taxon>
        <taxon>Micromonosporales</taxon>
        <taxon>Micromonosporaceae</taxon>
        <taxon>Catenuloplanes</taxon>
    </lineage>
</organism>
<evidence type="ECO:0000256" key="1">
    <source>
        <dbReference type="ARBA" id="ARBA00023125"/>
    </source>
</evidence>
<feature type="domain" description="HTH tetR-type" evidence="3">
    <location>
        <begin position="11"/>
        <end position="71"/>
    </location>
</feature>
<feature type="DNA-binding region" description="H-T-H motif" evidence="2">
    <location>
        <begin position="34"/>
        <end position="53"/>
    </location>
</feature>
<gene>
    <name evidence="4" type="ORF">J2S43_001633</name>
</gene>
<evidence type="ECO:0000256" key="2">
    <source>
        <dbReference type="PROSITE-ProRule" id="PRU00335"/>
    </source>
</evidence>
<dbReference type="Proteomes" id="UP001240984">
    <property type="component" value="Unassembled WGS sequence"/>
</dbReference>
<evidence type="ECO:0000313" key="4">
    <source>
        <dbReference type="EMBL" id="MDP9793121.1"/>
    </source>
</evidence>
<protein>
    <submittedName>
        <fullName evidence="4">AcrR family transcriptional regulator</fullName>
    </submittedName>
</protein>
<proteinExistence type="predicted"/>
<dbReference type="Gene3D" id="1.10.357.10">
    <property type="entry name" value="Tetracycline Repressor, domain 2"/>
    <property type="match status" value="1"/>
</dbReference>